<gene>
    <name evidence="3" type="ORF">P5G62_006270</name>
</gene>
<dbReference type="PANTHER" id="PTHR33376:SF2">
    <property type="entry name" value="DICARBOXYLATE-BINDING PERIPLASMIC PROTEIN"/>
    <property type="match status" value="1"/>
</dbReference>
<evidence type="ECO:0000256" key="1">
    <source>
        <dbReference type="ARBA" id="ARBA00022729"/>
    </source>
</evidence>
<dbReference type="InterPro" id="IPR018389">
    <property type="entry name" value="DctP_fam"/>
</dbReference>
<evidence type="ECO:0000313" key="3">
    <source>
        <dbReference type="EMBL" id="MFB3166709.1"/>
    </source>
</evidence>
<reference evidence="3 4" key="1">
    <citation type="submission" date="2024-05" db="EMBL/GenBank/DDBJ databases">
        <authorList>
            <person name="Venkateswaran K."/>
        </authorList>
    </citation>
    <scope>NUCLEOTIDE SEQUENCE [LARGE SCALE GENOMIC DNA]</scope>
    <source>
        <strain evidence="3 4">179-C4-2-HS</strain>
    </source>
</reference>
<dbReference type="PIRSF" id="PIRSF006470">
    <property type="entry name" value="DctB"/>
    <property type="match status" value="1"/>
</dbReference>
<protein>
    <submittedName>
        <fullName evidence="3">TRAP transporter substrate-binding protein</fullName>
    </submittedName>
</protein>
<evidence type="ECO:0000313" key="4">
    <source>
        <dbReference type="Proteomes" id="UP001241748"/>
    </source>
</evidence>
<feature type="signal peptide" evidence="2">
    <location>
        <begin position="1"/>
        <end position="21"/>
    </location>
</feature>
<dbReference type="CDD" id="cd13671">
    <property type="entry name" value="PBP2_TRAP_SBP_like_3"/>
    <property type="match status" value="1"/>
</dbReference>
<dbReference type="PANTHER" id="PTHR33376">
    <property type="match status" value="1"/>
</dbReference>
<dbReference type="NCBIfam" id="NF037995">
    <property type="entry name" value="TRAP_S1"/>
    <property type="match status" value="1"/>
</dbReference>
<dbReference type="Pfam" id="PF03480">
    <property type="entry name" value="DctP"/>
    <property type="match status" value="1"/>
</dbReference>
<sequence>MKTKKFSGLLAAAIFAGTLLTACGSNQEKTTSDAGSKDKEKPSYTFRLADNQPADYPTVVGDKQFAKLVEERTDGRIKIEVFPSAQLGDEKSVLEQVQLGAIEFTRINASPLAEFNKDFSVLGLPYVFESDEHLWSFLESEKGTELLDGLEQSKMKGLAYYDSGSRNFYSTKELKSIDDLKGLKIRVQQSEINIDFMKAIGASATPMPYGEVFSALQTGIIDGAENNLPSFDSSNHYQEAKSIILDHHQRIPEVLLMSDAVWDKLDEEDKEIIKQAALDSVETQKAEWDKWEQRSEKKLKDEGVTFTEVKDLKPWQDAVKPMVEKHSKDYKDIMDAIEQARP</sequence>
<accession>A0ABV4YPE5</accession>
<evidence type="ECO:0000256" key="2">
    <source>
        <dbReference type="SAM" id="SignalP"/>
    </source>
</evidence>
<dbReference type="Gene3D" id="3.40.190.170">
    <property type="entry name" value="Bacterial extracellular solute-binding protein, family 7"/>
    <property type="match status" value="1"/>
</dbReference>
<proteinExistence type="predicted"/>
<keyword evidence="4" id="KW-1185">Reference proteome</keyword>
<dbReference type="EMBL" id="JAROBZ020000001">
    <property type="protein sequence ID" value="MFB3166709.1"/>
    <property type="molecule type" value="Genomic_DNA"/>
</dbReference>
<organism evidence="3 4">
    <name type="scientific">Neobacillus driksii</name>
    <dbReference type="NCBI Taxonomy" id="3035913"/>
    <lineage>
        <taxon>Bacteria</taxon>
        <taxon>Bacillati</taxon>
        <taxon>Bacillota</taxon>
        <taxon>Bacilli</taxon>
        <taxon>Bacillales</taxon>
        <taxon>Bacillaceae</taxon>
        <taxon>Neobacillus</taxon>
    </lineage>
</organism>
<comment type="caution">
    <text evidence="3">The sequence shown here is derived from an EMBL/GenBank/DDBJ whole genome shotgun (WGS) entry which is preliminary data.</text>
</comment>
<feature type="chain" id="PRO_5045965364" evidence="2">
    <location>
        <begin position="22"/>
        <end position="342"/>
    </location>
</feature>
<dbReference type="RefSeq" id="WP_306075578.1">
    <property type="nucleotide sequence ID" value="NZ_JAROBZ020000001.1"/>
</dbReference>
<dbReference type="Proteomes" id="UP001241748">
    <property type="component" value="Unassembled WGS sequence"/>
</dbReference>
<keyword evidence="1 2" id="KW-0732">Signal</keyword>
<dbReference type="InterPro" id="IPR004682">
    <property type="entry name" value="TRAP_DctP"/>
</dbReference>
<dbReference type="InterPro" id="IPR038404">
    <property type="entry name" value="TRAP_DctP_sf"/>
</dbReference>
<dbReference type="NCBIfam" id="TIGR00787">
    <property type="entry name" value="dctP"/>
    <property type="match status" value="1"/>
</dbReference>
<name>A0ABV4YPE5_9BACI</name>
<dbReference type="PROSITE" id="PS51257">
    <property type="entry name" value="PROKAR_LIPOPROTEIN"/>
    <property type="match status" value="1"/>
</dbReference>